<dbReference type="RefSeq" id="WP_377014002.1">
    <property type="nucleotide sequence ID" value="NZ_JBHSLV010000078.1"/>
</dbReference>
<comment type="caution">
    <text evidence="2">The sequence shown here is derived from an EMBL/GenBank/DDBJ whole genome shotgun (WGS) entry which is preliminary data.</text>
</comment>
<evidence type="ECO:0000256" key="1">
    <source>
        <dbReference type="SAM" id="MobiDB-lite"/>
    </source>
</evidence>
<accession>A0ABW0HKE2</accession>
<dbReference type="EMBL" id="JBHSLV010000078">
    <property type="protein sequence ID" value="MFC5397096.1"/>
    <property type="molecule type" value="Genomic_DNA"/>
</dbReference>
<feature type="region of interest" description="Disordered" evidence="1">
    <location>
        <begin position="1"/>
        <end position="45"/>
    </location>
</feature>
<feature type="compositionally biased region" description="Low complexity" evidence="1">
    <location>
        <begin position="24"/>
        <end position="38"/>
    </location>
</feature>
<organism evidence="2 3">
    <name type="scientific">Bosea vestrisii</name>
    <dbReference type="NCBI Taxonomy" id="151416"/>
    <lineage>
        <taxon>Bacteria</taxon>
        <taxon>Pseudomonadati</taxon>
        <taxon>Pseudomonadota</taxon>
        <taxon>Alphaproteobacteria</taxon>
        <taxon>Hyphomicrobiales</taxon>
        <taxon>Boseaceae</taxon>
        <taxon>Bosea</taxon>
    </lineage>
</organism>
<gene>
    <name evidence="2" type="ORF">ACFPPC_31050</name>
</gene>
<evidence type="ECO:0000313" key="2">
    <source>
        <dbReference type="EMBL" id="MFC5397096.1"/>
    </source>
</evidence>
<proteinExistence type="predicted"/>
<name>A0ABW0HKE2_9HYPH</name>
<dbReference type="Proteomes" id="UP001596104">
    <property type="component" value="Unassembled WGS sequence"/>
</dbReference>
<sequence length="175" mass="18587">MASVTPAAGEAGCVPAFPGSAHNQSGQPSQPAQAPQQSEGPRIERVGPVRILRGGKGWRGIALRLVGGVIADDDRFQLALTAGDGRSVVVAVIDQDDAIAVWRDAGRASGLPLLLETSDGAITEPYPQVGRVALGAIRIRRRHALLAGRRPRFLTRRKTSRLPERPVVIRGEILS</sequence>
<evidence type="ECO:0000313" key="3">
    <source>
        <dbReference type="Proteomes" id="UP001596104"/>
    </source>
</evidence>
<dbReference type="Pfam" id="PF19596">
    <property type="entry name" value="DUF6101"/>
    <property type="match status" value="1"/>
</dbReference>
<keyword evidence="3" id="KW-1185">Reference proteome</keyword>
<dbReference type="InterPro" id="IPR046083">
    <property type="entry name" value="DUF6101"/>
</dbReference>
<protein>
    <submittedName>
        <fullName evidence="2">DUF6101 family protein</fullName>
    </submittedName>
</protein>
<reference evidence="3" key="1">
    <citation type="journal article" date="2019" name="Int. J. Syst. Evol. Microbiol.">
        <title>The Global Catalogue of Microorganisms (GCM) 10K type strain sequencing project: providing services to taxonomists for standard genome sequencing and annotation.</title>
        <authorList>
            <consortium name="The Broad Institute Genomics Platform"/>
            <consortium name="The Broad Institute Genome Sequencing Center for Infectious Disease"/>
            <person name="Wu L."/>
            <person name="Ma J."/>
        </authorList>
    </citation>
    <scope>NUCLEOTIDE SEQUENCE [LARGE SCALE GENOMIC DNA]</scope>
    <source>
        <strain evidence="3">CGMCC 1.16326</strain>
    </source>
</reference>